<sequence>MSVEIKAGEDRYDIVVDGKTAGFLETRTRTDAILFLHTEISDDFAGQGLAGKLVTAALDDVRAQGRSVLPYCPYVRSFIAKHREYEDLVPEDKRAEFEL</sequence>
<feature type="domain" description="N-acetyltransferase" evidence="1">
    <location>
        <begin position="4"/>
        <end position="90"/>
    </location>
</feature>
<dbReference type="HOGENOM" id="CLU_132888_0_0_11"/>
<dbReference type="InterPro" id="IPR045057">
    <property type="entry name" value="Gcn5-rel_NAT"/>
</dbReference>
<gene>
    <name evidence="2" type="ORF">AJAP_37625</name>
</gene>
<dbReference type="STRING" id="208439.AJAP_37625"/>
<dbReference type="PROSITE" id="PS51729">
    <property type="entry name" value="GNAT_YJDJ"/>
    <property type="match status" value="1"/>
</dbReference>
<evidence type="ECO:0000313" key="2">
    <source>
        <dbReference type="EMBL" id="AIG80320.1"/>
    </source>
</evidence>
<evidence type="ECO:0000259" key="1">
    <source>
        <dbReference type="PROSITE" id="PS51729"/>
    </source>
</evidence>
<accession>A0A075VBS4</accession>
<dbReference type="SUPFAM" id="SSF55729">
    <property type="entry name" value="Acyl-CoA N-acyltransferases (Nat)"/>
    <property type="match status" value="1"/>
</dbReference>
<protein>
    <recommendedName>
        <fullName evidence="1">N-acetyltransferase domain-containing protein</fullName>
    </recommendedName>
</protein>
<dbReference type="InterPro" id="IPR016181">
    <property type="entry name" value="Acyl_CoA_acyltransferase"/>
</dbReference>
<dbReference type="RefSeq" id="WP_037333121.1">
    <property type="nucleotide sequence ID" value="NZ_CP008953.1"/>
</dbReference>
<proteinExistence type="predicted"/>
<dbReference type="EMBL" id="CP008953">
    <property type="protein sequence ID" value="AIG80320.1"/>
    <property type="molecule type" value="Genomic_DNA"/>
</dbReference>
<keyword evidence="3" id="KW-1185">Reference proteome</keyword>
<dbReference type="PANTHER" id="PTHR31435:SF10">
    <property type="entry name" value="BSR4717 PROTEIN"/>
    <property type="match status" value="1"/>
</dbReference>
<evidence type="ECO:0000313" key="3">
    <source>
        <dbReference type="Proteomes" id="UP000028492"/>
    </source>
</evidence>
<dbReference type="PANTHER" id="PTHR31435">
    <property type="entry name" value="PROTEIN NATD1"/>
    <property type="match status" value="1"/>
</dbReference>
<name>A0A075VBS4_9PSEU</name>
<dbReference type="Proteomes" id="UP000028492">
    <property type="component" value="Chromosome"/>
</dbReference>
<reference evidence="2 3" key="1">
    <citation type="journal article" date="2014" name="J. Biotechnol.">
        <title>Complete genome sequence of the actinobacterium Amycolatopsis japonica MG417-CF17(T) (=DSM 44213T) producing (S,S)-N,N'-ethylenediaminedisuccinic acid.</title>
        <authorList>
            <person name="Stegmann E."/>
            <person name="Albersmeier A."/>
            <person name="Spohn M."/>
            <person name="Gert H."/>
            <person name="Weber T."/>
            <person name="Wohlleben W."/>
            <person name="Kalinowski J."/>
            <person name="Ruckert C."/>
        </authorList>
    </citation>
    <scope>NUCLEOTIDE SEQUENCE [LARGE SCALE GENOMIC DNA]</scope>
    <source>
        <strain evidence="3">MG417-CF17 (DSM 44213)</strain>
    </source>
</reference>
<dbReference type="InterPro" id="IPR031165">
    <property type="entry name" value="GNAT_YJDJ"/>
</dbReference>
<dbReference type="AlphaFoldDB" id="A0A075VBS4"/>
<dbReference type="eggNOG" id="COG2388">
    <property type="taxonomic scope" value="Bacteria"/>
</dbReference>
<dbReference type="KEGG" id="aja:AJAP_37625"/>
<dbReference type="Gene3D" id="3.40.630.30">
    <property type="match status" value="1"/>
</dbReference>
<dbReference type="Pfam" id="PF14542">
    <property type="entry name" value="Acetyltransf_CG"/>
    <property type="match status" value="1"/>
</dbReference>
<organism evidence="2 3">
    <name type="scientific">Amycolatopsis japonica</name>
    <dbReference type="NCBI Taxonomy" id="208439"/>
    <lineage>
        <taxon>Bacteria</taxon>
        <taxon>Bacillati</taxon>
        <taxon>Actinomycetota</taxon>
        <taxon>Actinomycetes</taxon>
        <taxon>Pseudonocardiales</taxon>
        <taxon>Pseudonocardiaceae</taxon>
        <taxon>Amycolatopsis</taxon>
        <taxon>Amycolatopsis japonica group</taxon>
    </lineage>
</organism>